<name>A0ABW5JLR6_9FLAO</name>
<evidence type="ECO:0000256" key="2">
    <source>
        <dbReference type="ARBA" id="ARBA00022448"/>
    </source>
</evidence>
<dbReference type="Gene3D" id="2.40.170.20">
    <property type="entry name" value="TonB-dependent receptor, beta-barrel domain"/>
    <property type="match status" value="1"/>
</dbReference>
<dbReference type="CDD" id="cd01347">
    <property type="entry name" value="ligand_gated_channel"/>
    <property type="match status" value="1"/>
</dbReference>
<comment type="similarity">
    <text evidence="10 11">Belongs to the TonB-dependent receptor family.</text>
</comment>
<keyword evidence="4 10" id="KW-0812">Transmembrane</keyword>
<evidence type="ECO:0000256" key="8">
    <source>
        <dbReference type="ARBA" id="ARBA00023170"/>
    </source>
</evidence>
<dbReference type="PROSITE" id="PS52016">
    <property type="entry name" value="TONB_DEPENDENT_REC_3"/>
    <property type="match status" value="1"/>
</dbReference>
<dbReference type="Proteomes" id="UP001597441">
    <property type="component" value="Unassembled WGS sequence"/>
</dbReference>
<dbReference type="Gene3D" id="2.170.130.10">
    <property type="entry name" value="TonB-dependent receptor, plug domain"/>
    <property type="match status" value="1"/>
</dbReference>
<evidence type="ECO:0000256" key="7">
    <source>
        <dbReference type="ARBA" id="ARBA00023136"/>
    </source>
</evidence>
<evidence type="ECO:0000256" key="9">
    <source>
        <dbReference type="ARBA" id="ARBA00023237"/>
    </source>
</evidence>
<evidence type="ECO:0000313" key="16">
    <source>
        <dbReference type="Proteomes" id="UP001597441"/>
    </source>
</evidence>
<dbReference type="PANTHER" id="PTHR30069:SF29">
    <property type="entry name" value="HEMOGLOBIN AND HEMOGLOBIN-HAPTOGLOBIN-BINDING PROTEIN 1-RELATED"/>
    <property type="match status" value="1"/>
</dbReference>
<accession>A0ABW5JLR6</accession>
<feature type="signal peptide" evidence="12">
    <location>
        <begin position="1"/>
        <end position="21"/>
    </location>
</feature>
<evidence type="ECO:0000256" key="11">
    <source>
        <dbReference type="RuleBase" id="RU003357"/>
    </source>
</evidence>
<feature type="domain" description="TonB-dependent receptor plug" evidence="14">
    <location>
        <begin position="120"/>
        <end position="233"/>
    </location>
</feature>
<keyword evidence="7 10" id="KW-0472">Membrane</keyword>
<evidence type="ECO:0000259" key="14">
    <source>
        <dbReference type="Pfam" id="PF07715"/>
    </source>
</evidence>
<dbReference type="InterPro" id="IPR039426">
    <property type="entry name" value="TonB-dep_rcpt-like"/>
</dbReference>
<comment type="caution">
    <text evidence="15">The sequence shown here is derived from an EMBL/GenBank/DDBJ whole genome shotgun (WGS) entry which is preliminary data.</text>
</comment>
<evidence type="ECO:0000256" key="6">
    <source>
        <dbReference type="ARBA" id="ARBA00023077"/>
    </source>
</evidence>
<dbReference type="Pfam" id="PF13715">
    <property type="entry name" value="CarbopepD_reg_2"/>
    <property type="match status" value="1"/>
</dbReference>
<dbReference type="InterPro" id="IPR037066">
    <property type="entry name" value="Plug_dom_sf"/>
</dbReference>
<keyword evidence="16" id="KW-1185">Reference proteome</keyword>
<dbReference type="Gene3D" id="2.60.40.1120">
    <property type="entry name" value="Carboxypeptidase-like, regulatory domain"/>
    <property type="match status" value="1"/>
</dbReference>
<keyword evidence="2 10" id="KW-0813">Transport</keyword>
<organism evidence="15 16">
    <name type="scientific">Gelatiniphilus marinus</name>
    <dbReference type="NCBI Taxonomy" id="1759464"/>
    <lineage>
        <taxon>Bacteria</taxon>
        <taxon>Pseudomonadati</taxon>
        <taxon>Bacteroidota</taxon>
        <taxon>Flavobacteriia</taxon>
        <taxon>Flavobacteriales</taxon>
        <taxon>Flavobacteriaceae</taxon>
        <taxon>Gelatiniphilus</taxon>
    </lineage>
</organism>
<proteinExistence type="inferred from homology"/>
<dbReference type="Pfam" id="PF07715">
    <property type="entry name" value="Plug"/>
    <property type="match status" value="1"/>
</dbReference>
<evidence type="ECO:0000259" key="13">
    <source>
        <dbReference type="Pfam" id="PF00593"/>
    </source>
</evidence>
<keyword evidence="5 12" id="KW-0732">Signal</keyword>
<evidence type="ECO:0000313" key="15">
    <source>
        <dbReference type="EMBL" id="MFD2533706.1"/>
    </source>
</evidence>
<keyword evidence="6 11" id="KW-0798">TonB box</keyword>
<keyword evidence="8 15" id="KW-0675">Receptor</keyword>
<keyword evidence="9 10" id="KW-0998">Cell outer membrane</keyword>
<feature type="domain" description="TonB-dependent receptor-like beta-barrel" evidence="13">
    <location>
        <begin position="307"/>
        <end position="718"/>
    </location>
</feature>
<evidence type="ECO:0000256" key="4">
    <source>
        <dbReference type="ARBA" id="ARBA00022692"/>
    </source>
</evidence>
<protein>
    <submittedName>
        <fullName evidence="15">TonB-dependent receptor</fullName>
    </submittedName>
</protein>
<dbReference type="RefSeq" id="WP_388012827.1">
    <property type="nucleotide sequence ID" value="NZ_JBHUDT010000001.1"/>
</dbReference>
<keyword evidence="3 10" id="KW-1134">Transmembrane beta strand</keyword>
<dbReference type="InterPro" id="IPR010917">
    <property type="entry name" value="TonB_rcpt_CS"/>
</dbReference>
<evidence type="ECO:0000256" key="3">
    <source>
        <dbReference type="ARBA" id="ARBA00022452"/>
    </source>
</evidence>
<dbReference type="InterPro" id="IPR013784">
    <property type="entry name" value="Carb-bd-like_fold"/>
</dbReference>
<reference evidence="16" key="1">
    <citation type="journal article" date="2019" name="Int. J. Syst. Evol. Microbiol.">
        <title>The Global Catalogue of Microorganisms (GCM) 10K type strain sequencing project: providing services to taxonomists for standard genome sequencing and annotation.</title>
        <authorList>
            <consortium name="The Broad Institute Genomics Platform"/>
            <consortium name="The Broad Institute Genome Sequencing Center for Infectious Disease"/>
            <person name="Wu L."/>
            <person name="Ma J."/>
        </authorList>
    </citation>
    <scope>NUCLEOTIDE SEQUENCE [LARGE SCALE GENOMIC DNA]</scope>
    <source>
        <strain evidence="16">KCTC 42903</strain>
    </source>
</reference>
<dbReference type="Pfam" id="PF00593">
    <property type="entry name" value="TonB_dep_Rec_b-barrel"/>
    <property type="match status" value="1"/>
</dbReference>
<comment type="subcellular location">
    <subcellularLocation>
        <location evidence="1 10">Cell outer membrane</location>
        <topology evidence="1 10">Multi-pass membrane protein</topology>
    </subcellularLocation>
</comment>
<dbReference type="InterPro" id="IPR036942">
    <property type="entry name" value="Beta-barrel_TonB_sf"/>
</dbReference>
<gene>
    <name evidence="15" type="ORF">ACFSQS_01210</name>
</gene>
<dbReference type="InterPro" id="IPR000531">
    <property type="entry name" value="Beta-barrel_TonB"/>
</dbReference>
<dbReference type="SUPFAM" id="SSF49452">
    <property type="entry name" value="Starch-binding domain-like"/>
    <property type="match status" value="1"/>
</dbReference>
<dbReference type="PROSITE" id="PS01156">
    <property type="entry name" value="TONB_DEPENDENT_REC_2"/>
    <property type="match status" value="1"/>
</dbReference>
<dbReference type="SUPFAM" id="SSF56935">
    <property type="entry name" value="Porins"/>
    <property type="match status" value="1"/>
</dbReference>
<dbReference type="InterPro" id="IPR012910">
    <property type="entry name" value="Plug_dom"/>
</dbReference>
<sequence length="756" mass="83464">MKIAKSLFLVAVMLPLASINAHETGTISGKIISPTNKPLDRVSVALVGTQTGSYTNEKGLYSISDVKTGEYILEATAIGFKTFRKTIIVEANKTTIVDITLYETPLELNEIVVKGAGLKKRNRTETVSTINLLSLKELSLSNPFEILNQVPGVEIGAYNQGGVADVFIMRGFNGGGHSGEAAIEIDGVSLNEGESHSDGYADVNSIIPLNISKVDVYKGPSSALFGRFGMAGTLAFETRKGGEYQDLSLKGGSYETFDAQVALGNPIEIGEKTLETNFAAQLFRTNGFTENSKFFKGNLNARVGYQLTDATDIALTLMGYSGNWNGPGYIPTEQFNDKHRRFDQAINAENDGGSKVFASERFDINHTFNDNLRLLVFGYAVQQDFQRFAKFGFNPGGQTEYFATRNVYATGANLNGQNAIGATEVNWISGIEYFNENTDYERWNTSNRVRNGLSENRLYKLNSFAVFGQAEFDISPYFRPTIGLRYDVYNGNMEILDPGVTYENKPLNDLSHISPKFGFRSTLIEGFDFRVNISNGFSLPSGSYRYNKDTDLDPSEIWQYEAGLEYNHSDKLSLNLTGFILNSTKEINETAPGSGVFINAGKTQRSGLEFGIKAQPVKRLNFNGSLTYFKTEITKNQDQSIVGKELSNVPKTITTASVDYTFNSGFGARLNVRDVGKWASGIENFFYYGGYTRTDAKLFYNFAKTSPYKGQLFIEINNMFDEHYSTFAYDNGGPADGQAYSVAAPRNISIGVSYNF</sequence>
<evidence type="ECO:0000256" key="12">
    <source>
        <dbReference type="SAM" id="SignalP"/>
    </source>
</evidence>
<evidence type="ECO:0000256" key="5">
    <source>
        <dbReference type="ARBA" id="ARBA00022729"/>
    </source>
</evidence>
<feature type="chain" id="PRO_5045851693" evidence="12">
    <location>
        <begin position="22"/>
        <end position="756"/>
    </location>
</feature>
<evidence type="ECO:0000256" key="10">
    <source>
        <dbReference type="PROSITE-ProRule" id="PRU01360"/>
    </source>
</evidence>
<dbReference type="EMBL" id="JBHULK010000001">
    <property type="protein sequence ID" value="MFD2533706.1"/>
    <property type="molecule type" value="Genomic_DNA"/>
</dbReference>
<evidence type="ECO:0000256" key="1">
    <source>
        <dbReference type="ARBA" id="ARBA00004571"/>
    </source>
</evidence>
<dbReference type="PANTHER" id="PTHR30069">
    <property type="entry name" value="TONB-DEPENDENT OUTER MEMBRANE RECEPTOR"/>
    <property type="match status" value="1"/>
</dbReference>